<feature type="transmembrane region" description="Helical" evidence="7">
    <location>
        <begin position="304"/>
        <end position="324"/>
    </location>
</feature>
<dbReference type="Proteomes" id="UP000517712">
    <property type="component" value="Unassembled WGS sequence"/>
</dbReference>
<dbReference type="PRINTS" id="PR01036">
    <property type="entry name" value="TCRTETB"/>
</dbReference>
<dbReference type="PROSITE" id="PS00216">
    <property type="entry name" value="SUGAR_TRANSPORT_1"/>
    <property type="match status" value="1"/>
</dbReference>
<evidence type="ECO:0000313" key="9">
    <source>
        <dbReference type="EMBL" id="MBB5743148.1"/>
    </source>
</evidence>
<dbReference type="InterPro" id="IPR020846">
    <property type="entry name" value="MFS_dom"/>
</dbReference>
<evidence type="ECO:0000256" key="7">
    <source>
        <dbReference type="SAM" id="Phobius"/>
    </source>
</evidence>
<feature type="transmembrane region" description="Helical" evidence="7">
    <location>
        <begin position="82"/>
        <end position="101"/>
    </location>
</feature>
<feature type="transmembrane region" description="Helical" evidence="7">
    <location>
        <begin position="203"/>
        <end position="221"/>
    </location>
</feature>
<evidence type="ECO:0000313" key="10">
    <source>
        <dbReference type="Proteomes" id="UP000517712"/>
    </source>
</evidence>
<protein>
    <submittedName>
        <fullName evidence="9">EmrB/QacA subfamily drug resistance transporter</fullName>
    </submittedName>
</protein>
<keyword evidence="4 7" id="KW-0812">Transmembrane</keyword>
<dbReference type="Pfam" id="PF07690">
    <property type="entry name" value="MFS_1"/>
    <property type="match status" value="1"/>
</dbReference>
<feature type="transmembrane region" description="Helical" evidence="7">
    <location>
        <begin position="408"/>
        <end position="425"/>
    </location>
</feature>
<organism evidence="9 10">
    <name type="scientific">Microbacterium ginsengiterrae</name>
    <dbReference type="NCBI Taxonomy" id="546115"/>
    <lineage>
        <taxon>Bacteria</taxon>
        <taxon>Bacillati</taxon>
        <taxon>Actinomycetota</taxon>
        <taxon>Actinomycetes</taxon>
        <taxon>Micrococcales</taxon>
        <taxon>Microbacteriaceae</taxon>
        <taxon>Microbacterium</taxon>
    </lineage>
</organism>
<name>A0A7W9CCW2_9MICO</name>
<feature type="transmembrane region" description="Helical" evidence="7">
    <location>
        <begin position="169"/>
        <end position="191"/>
    </location>
</feature>
<keyword evidence="3" id="KW-1003">Cell membrane</keyword>
<evidence type="ECO:0000256" key="5">
    <source>
        <dbReference type="ARBA" id="ARBA00022989"/>
    </source>
</evidence>
<keyword evidence="2" id="KW-0813">Transport</keyword>
<keyword evidence="5 7" id="KW-1133">Transmembrane helix</keyword>
<evidence type="ECO:0000256" key="2">
    <source>
        <dbReference type="ARBA" id="ARBA00022448"/>
    </source>
</evidence>
<dbReference type="CDD" id="cd17321">
    <property type="entry name" value="MFS_MMR_MDR_like"/>
    <property type="match status" value="1"/>
</dbReference>
<feature type="transmembrane region" description="Helical" evidence="7">
    <location>
        <begin position="141"/>
        <end position="163"/>
    </location>
</feature>
<feature type="transmembrane region" description="Helical" evidence="7">
    <location>
        <begin position="364"/>
        <end position="387"/>
    </location>
</feature>
<feature type="transmembrane region" description="Helical" evidence="7">
    <location>
        <begin position="52"/>
        <end position="70"/>
    </location>
</feature>
<comment type="subcellular location">
    <subcellularLocation>
        <location evidence="1">Cell membrane</location>
        <topology evidence="1">Multi-pass membrane protein</topology>
    </subcellularLocation>
</comment>
<evidence type="ECO:0000256" key="6">
    <source>
        <dbReference type="ARBA" id="ARBA00023136"/>
    </source>
</evidence>
<dbReference type="AlphaFoldDB" id="A0A7W9CCW2"/>
<keyword evidence="10" id="KW-1185">Reference proteome</keyword>
<dbReference type="PANTHER" id="PTHR42718">
    <property type="entry name" value="MAJOR FACILITATOR SUPERFAMILY MULTIDRUG TRANSPORTER MFSC"/>
    <property type="match status" value="1"/>
</dbReference>
<feature type="transmembrane region" description="Helical" evidence="7">
    <location>
        <begin position="107"/>
        <end position="129"/>
    </location>
</feature>
<feature type="transmembrane region" description="Helical" evidence="7">
    <location>
        <begin position="437"/>
        <end position="460"/>
    </location>
</feature>
<evidence type="ECO:0000256" key="3">
    <source>
        <dbReference type="ARBA" id="ARBA00022475"/>
    </source>
</evidence>
<dbReference type="GO" id="GO:0022857">
    <property type="term" value="F:transmembrane transporter activity"/>
    <property type="evidence" value="ECO:0007669"/>
    <property type="project" value="InterPro"/>
</dbReference>
<evidence type="ECO:0000259" key="8">
    <source>
        <dbReference type="PROSITE" id="PS50850"/>
    </source>
</evidence>
<sequence length="480" mass="48410">MFRKSSSSNISSASATLAAVAVVQFTVSLDLSVVNVALPRIADGLGFTDAAVTWVIHAYALAFGGFLLLGGKAADMFGRRRMLLVGLAVFAAASLVGGLAQTPWHLLAARALQGVGAAAAAPAALAQLTSAFPSGAARARAFAVWGAVNAAGGAMGVVVGGLLTEYAGWRWIMFINVPMALAAMLLAALLPRDEGSRQGRPDVLGAILATTGVGALVFAIVRTDTAPVASAETIGVLTAAAVLLALFVLVERRTRRDPLVRLGLFRLRSVSGANLYNLLLGAAMAGAFYLLSMQIQRVMGAGPAAAGAMFLPFALGVVAGAAIGGRLQSRLTPRDLLVIGAVLAGLGFCWFTGAGASATFVGNVLGPSLVTSVGFGLALGPVVSTATAEAPPRDAGMASGLLNTSRQIGASLGLAVIGAVAHARVDPASSAQEIAVGHASGFAVCALVLFACAGIALVLIPRTIHRTPTADTPPSERKES</sequence>
<reference evidence="9 10" key="1">
    <citation type="submission" date="2020-08" db="EMBL/GenBank/DDBJ databases">
        <title>Sequencing the genomes of 1000 actinobacteria strains.</title>
        <authorList>
            <person name="Klenk H.-P."/>
        </authorList>
    </citation>
    <scope>NUCLEOTIDE SEQUENCE [LARGE SCALE GENOMIC DNA]</scope>
    <source>
        <strain evidence="9 10">DSM 24823</strain>
    </source>
</reference>
<dbReference type="SUPFAM" id="SSF103473">
    <property type="entry name" value="MFS general substrate transporter"/>
    <property type="match status" value="1"/>
</dbReference>
<dbReference type="PROSITE" id="PS50850">
    <property type="entry name" value="MFS"/>
    <property type="match status" value="1"/>
</dbReference>
<dbReference type="PANTHER" id="PTHR42718:SF46">
    <property type="entry name" value="BLR6921 PROTEIN"/>
    <property type="match status" value="1"/>
</dbReference>
<evidence type="ECO:0000256" key="1">
    <source>
        <dbReference type="ARBA" id="ARBA00004651"/>
    </source>
</evidence>
<dbReference type="InterPro" id="IPR005829">
    <property type="entry name" value="Sugar_transporter_CS"/>
</dbReference>
<keyword evidence="6 7" id="KW-0472">Membrane</keyword>
<feature type="transmembrane region" description="Helical" evidence="7">
    <location>
        <begin position="233"/>
        <end position="250"/>
    </location>
</feature>
<proteinExistence type="predicted"/>
<accession>A0A7W9CCW2</accession>
<evidence type="ECO:0000256" key="4">
    <source>
        <dbReference type="ARBA" id="ARBA00022692"/>
    </source>
</evidence>
<dbReference type="EMBL" id="JACHMU010000001">
    <property type="protein sequence ID" value="MBB5743148.1"/>
    <property type="molecule type" value="Genomic_DNA"/>
</dbReference>
<dbReference type="InterPro" id="IPR036259">
    <property type="entry name" value="MFS_trans_sf"/>
</dbReference>
<feature type="transmembrane region" description="Helical" evidence="7">
    <location>
        <begin position="271"/>
        <end position="292"/>
    </location>
</feature>
<feature type="domain" description="Major facilitator superfamily (MFS) profile" evidence="8">
    <location>
        <begin position="16"/>
        <end position="464"/>
    </location>
</feature>
<feature type="transmembrane region" description="Helical" evidence="7">
    <location>
        <begin position="336"/>
        <end position="358"/>
    </location>
</feature>
<dbReference type="GO" id="GO:0005886">
    <property type="term" value="C:plasma membrane"/>
    <property type="evidence" value="ECO:0007669"/>
    <property type="project" value="UniProtKB-SubCell"/>
</dbReference>
<dbReference type="Gene3D" id="1.20.1720.10">
    <property type="entry name" value="Multidrug resistance protein D"/>
    <property type="match status" value="1"/>
</dbReference>
<dbReference type="RefSeq" id="WP_184282905.1">
    <property type="nucleotide sequence ID" value="NZ_BAAAPG010000001.1"/>
</dbReference>
<gene>
    <name evidence="9" type="ORF">HD600_001645</name>
</gene>
<comment type="caution">
    <text evidence="9">The sequence shown here is derived from an EMBL/GenBank/DDBJ whole genome shotgun (WGS) entry which is preliminary data.</text>
</comment>
<dbReference type="Gene3D" id="1.20.1250.20">
    <property type="entry name" value="MFS general substrate transporter like domains"/>
    <property type="match status" value="1"/>
</dbReference>
<dbReference type="InterPro" id="IPR011701">
    <property type="entry name" value="MFS"/>
</dbReference>